<evidence type="ECO:0000313" key="6">
    <source>
        <dbReference type="Proteomes" id="UP001311232"/>
    </source>
</evidence>
<dbReference type="SMART" id="SM00314">
    <property type="entry name" value="RA"/>
    <property type="match status" value="1"/>
</dbReference>
<organism evidence="5 6">
    <name type="scientific">Crenichthys baileyi</name>
    <name type="common">White River springfish</name>
    <dbReference type="NCBI Taxonomy" id="28760"/>
    <lineage>
        <taxon>Eukaryota</taxon>
        <taxon>Metazoa</taxon>
        <taxon>Chordata</taxon>
        <taxon>Craniata</taxon>
        <taxon>Vertebrata</taxon>
        <taxon>Euteleostomi</taxon>
        <taxon>Actinopterygii</taxon>
        <taxon>Neopterygii</taxon>
        <taxon>Teleostei</taxon>
        <taxon>Neoteleostei</taxon>
        <taxon>Acanthomorphata</taxon>
        <taxon>Ovalentaria</taxon>
        <taxon>Atherinomorphae</taxon>
        <taxon>Cyprinodontiformes</taxon>
        <taxon>Goodeidae</taxon>
        <taxon>Crenichthys</taxon>
    </lineage>
</organism>
<dbReference type="Gene3D" id="3.10.20.90">
    <property type="entry name" value="Phosphatidylinositol 3-kinase Catalytic Subunit, Chain A, domain 1"/>
    <property type="match status" value="1"/>
</dbReference>
<feature type="compositionally biased region" description="Polar residues" evidence="2">
    <location>
        <begin position="1486"/>
        <end position="1495"/>
    </location>
</feature>
<evidence type="ECO:0000256" key="2">
    <source>
        <dbReference type="SAM" id="MobiDB-lite"/>
    </source>
</evidence>
<evidence type="ECO:0000259" key="3">
    <source>
        <dbReference type="PROSITE" id="PS50200"/>
    </source>
</evidence>
<evidence type="ECO:0000313" key="5">
    <source>
        <dbReference type="EMBL" id="KAK5623833.1"/>
    </source>
</evidence>
<dbReference type="GO" id="GO:0005525">
    <property type="term" value="F:GTP binding"/>
    <property type="evidence" value="ECO:0007669"/>
    <property type="project" value="InterPro"/>
</dbReference>
<dbReference type="Pfam" id="PF00788">
    <property type="entry name" value="RA"/>
    <property type="match status" value="1"/>
</dbReference>
<dbReference type="GO" id="GO:0007165">
    <property type="term" value="P:signal transduction"/>
    <property type="evidence" value="ECO:0007669"/>
    <property type="project" value="InterPro"/>
</dbReference>
<comment type="caution">
    <text evidence="5">The sequence shown here is derived from an EMBL/GenBank/DDBJ whole genome shotgun (WGS) entry which is preliminary data.</text>
</comment>
<evidence type="ECO:0000256" key="1">
    <source>
        <dbReference type="SAM" id="Coils"/>
    </source>
</evidence>
<reference evidence="5 6" key="1">
    <citation type="submission" date="2021-06" db="EMBL/GenBank/DDBJ databases">
        <authorList>
            <person name="Palmer J.M."/>
        </authorList>
    </citation>
    <scope>NUCLEOTIDE SEQUENCE [LARGE SCALE GENOMIC DNA]</scope>
    <source>
        <strain evidence="5 6">MEX-2019</strain>
        <tissue evidence="5">Muscle</tissue>
    </source>
</reference>
<keyword evidence="1" id="KW-0175">Coiled coil</keyword>
<evidence type="ECO:0008006" key="7">
    <source>
        <dbReference type="Google" id="ProtNLM"/>
    </source>
</evidence>
<dbReference type="Pfam" id="PF25683">
    <property type="entry name" value="URGCP_GTPase"/>
    <property type="match status" value="1"/>
</dbReference>
<dbReference type="InterPro" id="IPR029071">
    <property type="entry name" value="Ubiquitin-like_domsf"/>
</dbReference>
<accession>A0AAV9SRY7</accession>
<feature type="compositionally biased region" description="Basic and acidic residues" evidence="2">
    <location>
        <begin position="1203"/>
        <end position="1212"/>
    </location>
</feature>
<name>A0AAV9SRY7_9TELE</name>
<feature type="region of interest" description="Disordered" evidence="2">
    <location>
        <begin position="1486"/>
        <end position="1510"/>
    </location>
</feature>
<proteinExistence type="predicted"/>
<dbReference type="SUPFAM" id="SSF52540">
    <property type="entry name" value="P-loop containing nucleoside triphosphate hydrolases"/>
    <property type="match status" value="1"/>
</dbReference>
<dbReference type="Proteomes" id="UP001311232">
    <property type="component" value="Unassembled WGS sequence"/>
</dbReference>
<dbReference type="InterPro" id="IPR000159">
    <property type="entry name" value="RA_dom"/>
</dbReference>
<keyword evidence="6" id="KW-1185">Reference proteome</keyword>
<dbReference type="PANTHER" id="PTHR14819:SF9">
    <property type="entry name" value="UP-REGULATOR OF CELL PROLIFERATION-LIKE"/>
    <property type="match status" value="1"/>
</dbReference>
<dbReference type="InterPro" id="IPR027417">
    <property type="entry name" value="P-loop_NTPase"/>
</dbReference>
<feature type="coiled-coil region" evidence="1">
    <location>
        <begin position="1292"/>
        <end position="1349"/>
    </location>
</feature>
<dbReference type="InterPro" id="IPR052986">
    <property type="entry name" value="VLIG_GTPase"/>
</dbReference>
<feature type="region of interest" description="Disordered" evidence="2">
    <location>
        <begin position="1237"/>
        <end position="1281"/>
    </location>
</feature>
<feature type="region of interest" description="Disordered" evidence="2">
    <location>
        <begin position="1196"/>
        <end position="1215"/>
    </location>
</feature>
<feature type="domain" description="Ras-associating" evidence="3">
    <location>
        <begin position="1119"/>
        <end position="1198"/>
    </location>
</feature>
<dbReference type="SUPFAM" id="SSF54236">
    <property type="entry name" value="Ubiquitin-like"/>
    <property type="match status" value="1"/>
</dbReference>
<gene>
    <name evidence="5" type="ORF">CRENBAI_003880</name>
</gene>
<dbReference type="Pfam" id="PF25974">
    <property type="entry name" value="URGCP_9th"/>
    <property type="match status" value="1"/>
</dbReference>
<sequence>MKLKLDTYSREKLFQLRIQFKEQCETKDAEFIKELDQALLNSSLGIEHYMREMGLIYEFSQNTTEEILRLPRLAAEMVLDGHPLELLDGDASNIPEKWVSAVLNEVHNKVGKRSRLLVLAVLGVQSSGKSTLLNTMFGVQFPVSSGRCTRGAYLIFLRVNEDYRGELNYDFIVLIDTEGLKSADLAQLEDSYEHDNQLATFVIGLSDIAIINTAMENVTEMKDILQIAVHAFLRMTHIGKKPACHFVHQNVAGVSAHSKCIAERKRLLDQLNEMTQIASEMEKQPTTKLFTDVLDYDMEKNNWNIPGLWHGTPPMAPVNTGYSEAVADFKKHLLETIKSNKNSEPTQIPEFLEWMTSLWRTVKYENFIFSFRNTLVAHAYDNLCQAFSQWDWQFRKEIHSWQNEKEIEILNADNDSQVEMWNKLVSEKKGELSAKIQDEQMKMKEKLDEYYKRKDRRVNLIEKYKVDFLNSIKSLATEIQLSVRTKLDCVLELKISKKKAEEIQKKYRVLIEEAVMRHLHVCKMSHLSDGELTKVFEEMWSASTANVSGLEERDIVGCVLKQLRKNFSNRNVNQELLNTDLRNVGGSPFRVTYDHVDRFKAEFVDMEKLQIFTDNNIEMCTQYLLEKVETTDDYHDSFTKDVLEKVDKNLEQHYKEYETNTKYEIDLKLHICGIASREFLKMHQRFLSNLNPQTQLDKYKAGYLSDFIDLYKERDHCQRKANDYIQLCVKPAVEDFINRSLGIDIVDEILTSHHSAEYSSRSFFQFSLQKELLLKDDFESFLAYIRKYENYVKDWIFQHIKQQMTQENTLYKLKNDKLQVMIKKITAAIEAVSKDPDGVSLPNNNESITKLLNGIRSNLIKDISMSVEDEKTILFQIQSTSHPFINSVKMALDNLTTQLQEQFLRCEDINKTVGKLTVKPQDELFKRVFGCGKQCPFCETPCEAGGKDHKLHSAAIHRPQGLGRCTSRETNKLVERLCTTEVQRNSSFKNADTKGEFHPYKEYTTYYPDWQIPPDPTIEASDYWKYILVKYNDQFAQAYGAKPADVPDAWKTISQEEALNGLKDAFNINFKHKLPQRPKHAGWQQETLLFLSQWAGPKNLNETGRRSNRKVTVRSVMELKVWVDGVIRVVCGLSLNTSCQEVVIALAQATGQTGRYVLIRNFRGVERPLVADDCPMHMLAQMGQLAAEVHFMLRRTGPSLSDGPHKPTRESHPPLVVPSEPELFKHKGPQKALTFNLGASTLPRRTKPSRNWSPTLGESAEVHASPGTLQDRPNSVKKPPYDPQNEEMFRQILQQQKMLHDLEVQIEALEKETELWEQKVTSSPVPDPTPDLTENLQELEFRLKQYEVELMYGENWEAELKVEMEREQEMQRRLQQIHSSIDDQSYEIKVLQTRTDHLEQDLQERAQTNSQSPEEEGVWLTDEALKSLTQELNNRLQLGEDLDNALAETQWNLQTAEERGRLEMIDGLNKELRQCDLQQFIQQAGVNPYSDQENPSPVKEVYLSKARIRK</sequence>
<evidence type="ECO:0000259" key="4">
    <source>
        <dbReference type="PROSITE" id="PS51717"/>
    </source>
</evidence>
<dbReference type="PROSITE" id="PS51717">
    <property type="entry name" value="G_VLIG"/>
    <property type="match status" value="1"/>
</dbReference>
<dbReference type="EMBL" id="JAHHUM010000013">
    <property type="protein sequence ID" value="KAK5623833.1"/>
    <property type="molecule type" value="Genomic_DNA"/>
</dbReference>
<dbReference type="PROSITE" id="PS50200">
    <property type="entry name" value="RA"/>
    <property type="match status" value="1"/>
</dbReference>
<dbReference type="Gene3D" id="3.40.50.300">
    <property type="entry name" value="P-loop containing nucleotide triphosphate hydrolases"/>
    <property type="match status" value="1"/>
</dbReference>
<dbReference type="InterPro" id="IPR058641">
    <property type="entry name" value="GVIN1_dom"/>
</dbReference>
<protein>
    <recommendedName>
        <fullName evidence="7">Interferon-induced very large GTPase 1-like</fullName>
    </recommendedName>
</protein>
<feature type="domain" description="VLIG-type G" evidence="4">
    <location>
        <begin position="113"/>
        <end position="356"/>
    </location>
</feature>
<dbReference type="PANTHER" id="PTHR14819">
    <property type="entry name" value="GTP-BINDING"/>
    <property type="match status" value="1"/>
</dbReference>
<dbReference type="InterPro" id="IPR030383">
    <property type="entry name" value="G_VLIG_dom"/>
</dbReference>